<dbReference type="EMBL" id="REGN01002354">
    <property type="protein sequence ID" value="RNA28669.1"/>
    <property type="molecule type" value="Genomic_DNA"/>
</dbReference>
<name>A0A3M7RYZ5_BRAPC</name>
<accession>A0A3M7RYZ5</accession>
<keyword evidence="2" id="KW-1185">Reference proteome</keyword>
<evidence type="ECO:0000313" key="1">
    <source>
        <dbReference type="EMBL" id="RNA28669.1"/>
    </source>
</evidence>
<sequence length="78" mass="9379">MRFYYCGIRFDVLEHRQEIKIKIICCMRVMSKTYTHQDCEKTTPGRPSEELESKIYSKLELIIFICRVDYIYMNSVNG</sequence>
<organism evidence="1 2">
    <name type="scientific">Brachionus plicatilis</name>
    <name type="common">Marine rotifer</name>
    <name type="synonym">Brachionus muelleri</name>
    <dbReference type="NCBI Taxonomy" id="10195"/>
    <lineage>
        <taxon>Eukaryota</taxon>
        <taxon>Metazoa</taxon>
        <taxon>Spiralia</taxon>
        <taxon>Gnathifera</taxon>
        <taxon>Rotifera</taxon>
        <taxon>Eurotatoria</taxon>
        <taxon>Monogononta</taxon>
        <taxon>Pseudotrocha</taxon>
        <taxon>Ploima</taxon>
        <taxon>Brachionidae</taxon>
        <taxon>Brachionus</taxon>
    </lineage>
</organism>
<comment type="caution">
    <text evidence="1">The sequence shown here is derived from an EMBL/GenBank/DDBJ whole genome shotgun (WGS) entry which is preliminary data.</text>
</comment>
<dbReference type="AlphaFoldDB" id="A0A3M7RYZ5"/>
<reference evidence="1 2" key="1">
    <citation type="journal article" date="2018" name="Sci. Rep.">
        <title>Genomic signatures of local adaptation to the degree of environmental predictability in rotifers.</title>
        <authorList>
            <person name="Franch-Gras L."/>
            <person name="Hahn C."/>
            <person name="Garcia-Roger E.M."/>
            <person name="Carmona M.J."/>
            <person name="Serra M."/>
            <person name="Gomez A."/>
        </authorList>
    </citation>
    <scope>NUCLEOTIDE SEQUENCE [LARGE SCALE GENOMIC DNA]</scope>
    <source>
        <strain evidence="1">HYR1</strain>
    </source>
</reference>
<gene>
    <name evidence="1" type="ORF">BpHYR1_008291</name>
</gene>
<dbReference type="Proteomes" id="UP000276133">
    <property type="component" value="Unassembled WGS sequence"/>
</dbReference>
<evidence type="ECO:0000313" key="2">
    <source>
        <dbReference type="Proteomes" id="UP000276133"/>
    </source>
</evidence>
<proteinExistence type="predicted"/>
<protein>
    <submittedName>
        <fullName evidence="1">Uncharacterized protein</fullName>
    </submittedName>
</protein>